<sequence>MRINPRLVLSIATATLVLGAAPTSHAASACKGLDKGACERKGECHWVDPYTRKDGVKVSGHCRTSGSGKNQGTSSGSGARPASS</sequence>
<dbReference type="PROSITE" id="PS51257">
    <property type="entry name" value="PROKAR_LIPOPROTEIN"/>
    <property type="match status" value="1"/>
</dbReference>
<feature type="chain" id="PRO_5021033498" evidence="2">
    <location>
        <begin position="27"/>
        <end position="84"/>
    </location>
</feature>
<protein>
    <submittedName>
        <fullName evidence="3">Uncharacterized protein</fullName>
    </submittedName>
</protein>
<evidence type="ECO:0000256" key="2">
    <source>
        <dbReference type="SAM" id="SignalP"/>
    </source>
</evidence>
<proteinExistence type="predicted"/>
<gene>
    <name evidence="3" type="ORF">EDC29_10214</name>
</gene>
<evidence type="ECO:0000256" key="1">
    <source>
        <dbReference type="SAM" id="MobiDB-lite"/>
    </source>
</evidence>
<organism evidence="3 4">
    <name type="scientific">Marichromatium gracile</name>
    <name type="common">Chromatium gracile</name>
    <dbReference type="NCBI Taxonomy" id="1048"/>
    <lineage>
        <taxon>Bacteria</taxon>
        <taxon>Pseudomonadati</taxon>
        <taxon>Pseudomonadota</taxon>
        <taxon>Gammaproteobacteria</taxon>
        <taxon>Chromatiales</taxon>
        <taxon>Chromatiaceae</taxon>
        <taxon>Marichromatium</taxon>
    </lineage>
</organism>
<keyword evidence="2" id="KW-0732">Signal</keyword>
<dbReference type="AlphaFoldDB" id="A0A4R4AGN2"/>
<name>A0A4R4AGN2_MARGR</name>
<dbReference type="RefSeq" id="WP_123141171.1">
    <property type="nucleotide sequence ID" value="NZ_NRRH01000038.1"/>
</dbReference>
<feature type="region of interest" description="Disordered" evidence="1">
    <location>
        <begin position="57"/>
        <end position="84"/>
    </location>
</feature>
<comment type="caution">
    <text evidence="3">The sequence shown here is derived from an EMBL/GenBank/DDBJ whole genome shotgun (WGS) entry which is preliminary data.</text>
</comment>
<evidence type="ECO:0000313" key="3">
    <source>
        <dbReference type="EMBL" id="TCW38124.1"/>
    </source>
</evidence>
<dbReference type="Proteomes" id="UP000295247">
    <property type="component" value="Unassembled WGS sequence"/>
</dbReference>
<feature type="signal peptide" evidence="2">
    <location>
        <begin position="1"/>
        <end position="26"/>
    </location>
</feature>
<evidence type="ECO:0000313" key="4">
    <source>
        <dbReference type="Proteomes" id="UP000295247"/>
    </source>
</evidence>
<dbReference type="EMBL" id="SMDC01000002">
    <property type="protein sequence ID" value="TCW38124.1"/>
    <property type="molecule type" value="Genomic_DNA"/>
</dbReference>
<reference evidence="3 4" key="1">
    <citation type="submission" date="2019-03" db="EMBL/GenBank/DDBJ databases">
        <title>Genomic Encyclopedia of Type Strains, Phase IV (KMG-IV): sequencing the most valuable type-strain genomes for metagenomic binning, comparative biology and taxonomic classification.</title>
        <authorList>
            <person name="Goeker M."/>
        </authorList>
    </citation>
    <scope>NUCLEOTIDE SEQUENCE [LARGE SCALE GENOMIC DNA]</scope>
    <source>
        <strain evidence="3 4">DSM 203</strain>
    </source>
</reference>
<feature type="compositionally biased region" description="Polar residues" evidence="1">
    <location>
        <begin position="62"/>
        <end position="84"/>
    </location>
</feature>
<accession>A0A4R4AGN2</accession>